<protein>
    <submittedName>
        <fullName evidence="7">4-aminobutyrate aminotransferase / (S)-3-amino-2-methylpropionate transaminase</fullName>
    </submittedName>
</protein>
<sequence length="411" mass="44028">MNNKELQELRSSYVSNAHTSSTSAYVESASGAIVRDVEGNEYIDFAGGIGVMNIGHCHPKVVKAVQEQAGKFFHTCFMVHPYSSAVLLAEKLCKAVPGTSDKKAIFLSTGAEAVENAVKIARYHTKRTGIIVFDNAYHGRTLLTMSMTAKVKPYKYGFGPFAPEIYRAPFGDIDAFKKLLVTGVAPEDVAAVIAEPVQGEGGFIAAPEGYFQELAAICKEHGILFVADEIQSGMGRTGKMFAIEHWDVEPDLMTVAKSLAAGMPLSAVVGKAEIMDAVHGAGLGGTYSGNPLACAAGLAVMEIFEEEEMVAKAKILGDKLLERFSSWQQKFDCVGEVRGLGAMLGIALTNEDGTPAPEKAKALVDHCFKNNLVILACGIYGNVIRVLTPFVISDDTLEKGFSIMEEGLKTL</sequence>
<keyword evidence="4 7" id="KW-0808">Transferase</keyword>
<dbReference type="GO" id="GO:0034386">
    <property type="term" value="F:4-aminobutyrate:2-oxoglutarate transaminase activity"/>
    <property type="evidence" value="ECO:0007669"/>
    <property type="project" value="InterPro"/>
</dbReference>
<gene>
    <name evidence="7" type="ORF">SAMN05660330_00812</name>
</gene>
<dbReference type="PANTHER" id="PTHR11986">
    <property type="entry name" value="AMINOTRANSFERASE CLASS III"/>
    <property type="match status" value="1"/>
</dbReference>
<dbReference type="InterPro" id="IPR004632">
    <property type="entry name" value="4NH2But_aminotransferase_bac"/>
</dbReference>
<organism evidence="7 8">
    <name type="scientific">Desulforhopalus singaporensis</name>
    <dbReference type="NCBI Taxonomy" id="91360"/>
    <lineage>
        <taxon>Bacteria</taxon>
        <taxon>Pseudomonadati</taxon>
        <taxon>Thermodesulfobacteriota</taxon>
        <taxon>Desulfobulbia</taxon>
        <taxon>Desulfobulbales</taxon>
        <taxon>Desulfocapsaceae</taxon>
        <taxon>Desulforhopalus</taxon>
    </lineage>
</organism>
<dbReference type="OrthoDB" id="9801834at2"/>
<evidence type="ECO:0000256" key="2">
    <source>
        <dbReference type="ARBA" id="ARBA00008954"/>
    </source>
</evidence>
<comment type="cofactor">
    <cofactor evidence="1">
        <name>pyridoxal 5'-phosphate</name>
        <dbReference type="ChEBI" id="CHEBI:597326"/>
    </cofactor>
</comment>
<dbReference type="Gene3D" id="3.40.640.10">
    <property type="entry name" value="Type I PLP-dependent aspartate aminotransferase-like (Major domain)"/>
    <property type="match status" value="1"/>
</dbReference>
<comment type="similarity">
    <text evidence="2 6">Belongs to the class-III pyridoxal-phosphate-dependent aminotransferase family.</text>
</comment>
<dbReference type="GO" id="GO:0009448">
    <property type="term" value="P:gamma-aminobutyric acid metabolic process"/>
    <property type="evidence" value="ECO:0007669"/>
    <property type="project" value="InterPro"/>
</dbReference>
<evidence type="ECO:0000313" key="7">
    <source>
        <dbReference type="EMBL" id="SDO67903.1"/>
    </source>
</evidence>
<dbReference type="GO" id="GO:0042802">
    <property type="term" value="F:identical protein binding"/>
    <property type="evidence" value="ECO:0007669"/>
    <property type="project" value="TreeGrafter"/>
</dbReference>
<dbReference type="FunFam" id="3.40.640.10:FF:000013">
    <property type="entry name" value="4-aminobutyrate aminotransferase"/>
    <property type="match status" value="1"/>
</dbReference>
<dbReference type="STRING" id="91360.SAMN05660330_00812"/>
<dbReference type="GO" id="GO:0030170">
    <property type="term" value="F:pyridoxal phosphate binding"/>
    <property type="evidence" value="ECO:0007669"/>
    <property type="project" value="InterPro"/>
</dbReference>
<reference evidence="7 8" key="1">
    <citation type="submission" date="2016-10" db="EMBL/GenBank/DDBJ databases">
        <authorList>
            <person name="de Groot N.N."/>
        </authorList>
    </citation>
    <scope>NUCLEOTIDE SEQUENCE [LARGE SCALE GENOMIC DNA]</scope>
    <source>
        <strain evidence="7 8">DSM 12130</strain>
    </source>
</reference>
<accession>A0A1H0LIK9</accession>
<dbReference type="InterPro" id="IPR015422">
    <property type="entry name" value="PyrdxlP-dep_Trfase_small"/>
</dbReference>
<evidence type="ECO:0000256" key="1">
    <source>
        <dbReference type="ARBA" id="ARBA00001933"/>
    </source>
</evidence>
<dbReference type="PIRSF" id="PIRSF000521">
    <property type="entry name" value="Transaminase_4ab_Lys_Orn"/>
    <property type="match status" value="1"/>
</dbReference>
<name>A0A1H0LIK9_9BACT</name>
<dbReference type="NCBIfam" id="TIGR00700">
    <property type="entry name" value="GABAtrnsam"/>
    <property type="match status" value="1"/>
</dbReference>
<dbReference type="PANTHER" id="PTHR11986:SF58">
    <property type="entry name" value="LEUCINE_METHIONINE RACEMASE"/>
    <property type="match status" value="1"/>
</dbReference>
<dbReference type="RefSeq" id="WP_092220022.1">
    <property type="nucleotide sequence ID" value="NZ_FNJI01000004.1"/>
</dbReference>
<dbReference type="InterPro" id="IPR050103">
    <property type="entry name" value="Class-III_PLP-dep_AT"/>
</dbReference>
<dbReference type="Gene3D" id="3.90.1150.10">
    <property type="entry name" value="Aspartate Aminotransferase, domain 1"/>
    <property type="match status" value="1"/>
</dbReference>
<dbReference type="InterPro" id="IPR015421">
    <property type="entry name" value="PyrdxlP-dep_Trfase_major"/>
</dbReference>
<dbReference type="InterPro" id="IPR015424">
    <property type="entry name" value="PyrdxlP-dep_Trfase"/>
</dbReference>
<evidence type="ECO:0000256" key="5">
    <source>
        <dbReference type="ARBA" id="ARBA00022898"/>
    </source>
</evidence>
<dbReference type="AlphaFoldDB" id="A0A1H0LIK9"/>
<evidence type="ECO:0000256" key="6">
    <source>
        <dbReference type="RuleBase" id="RU003560"/>
    </source>
</evidence>
<keyword evidence="5 6" id="KW-0663">Pyridoxal phosphate</keyword>
<dbReference type="InterPro" id="IPR005814">
    <property type="entry name" value="Aminotrans_3"/>
</dbReference>
<proteinExistence type="inferred from homology"/>
<dbReference type="Pfam" id="PF00202">
    <property type="entry name" value="Aminotran_3"/>
    <property type="match status" value="1"/>
</dbReference>
<evidence type="ECO:0000313" key="8">
    <source>
        <dbReference type="Proteomes" id="UP000199073"/>
    </source>
</evidence>
<evidence type="ECO:0000256" key="3">
    <source>
        <dbReference type="ARBA" id="ARBA00022576"/>
    </source>
</evidence>
<dbReference type="CDD" id="cd00610">
    <property type="entry name" value="OAT_like"/>
    <property type="match status" value="1"/>
</dbReference>
<evidence type="ECO:0000256" key="4">
    <source>
        <dbReference type="ARBA" id="ARBA00022679"/>
    </source>
</evidence>
<dbReference type="Proteomes" id="UP000199073">
    <property type="component" value="Unassembled WGS sequence"/>
</dbReference>
<dbReference type="EMBL" id="FNJI01000004">
    <property type="protein sequence ID" value="SDO67903.1"/>
    <property type="molecule type" value="Genomic_DNA"/>
</dbReference>
<dbReference type="PROSITE" id="PS00600">
    <property type="entry name" value="AA_TRANSFER_CLASS_3"/>
    <property type="match status" value="1"/>
</dbReference>
<keyword evidence="8" id="KW-1185">Reference proteome</keyword>
<dbReference type="SUPFAM" id="SSF53383">
    <property type="entry name" value="PLP-dependent transferases"/>
    <property type="match status" value="1"/>
</dbReference>
<dbReference type="InterPro" id="IPR049704">
    <property type="entry name" value="Aminotrans_3_PPA_site"/>
</dbReference>
<keyword evidence="3 7" id="KW-0032">Aminotransferase</keyword>